<gene>
    <name evidence="1" type="ORF">BV98_000570</name>
</gene>
<dbReference type="STRING" id="76947.GCA_002080435_02377"/>
<comment type="caution">
    <text evidence="1">The sequence shown here is derived from an EMBL/GenBank/DDBJ whole genome shotgun (WGS) entry which is preliminary data.</text>
</comment>
<dbReference type="PATRIC" id="fig|1219045.3.peg.581"/>
<organism evidence="1 2">
    <name type="scientific">Sphingobium herbicidovorans (strain ATCC 700291 / DSM 11019 / CCUG 56400 / KCTC 2939 / LMG 18315 / NBRC 16415 / MH)</name>
    <name type="common">Sphingomonas herbicidovorans</name>
    <dbReference type="NCBI Taxonomy" id="1219045"/>
    <lineage>
        <taxon>Bacteria</taxon>
        <taxon>Pseudomonadati</taxon>
        <taxon>Pseudomonadota</taxon>
        <taxon>Alphaproteobacteria</taxon>
        <taxon>Sphingomonadales</taxon>
        <taxon>Sphingomonadaceae</taxon>
        <taxon>Sphingobium</taxon>
    </lineage>
</organism>
<dbReference type="RefSeq" id="WP_037462598.1">
    <property type="nucleotide sequence ID" value="NZ_BCZD01000018.1"/>
</dbReference>
<reference evidence="1" key="1">
    <citation type="submission" date="2014-08" db="EMBL/GenBank/DDBJ databases">
        <title>Draft genome sequences of Sphingobium herbicidovorans.</title>
        <authorList>
            <person name="Gan H.M."/>
            <person name="Gan H.Y."/>
            <person name="Savka M.A."/>
        </authorList>
    </citation>
    <scope>NUCLEOTIDE SEQUENCE [LARGE SCALE GENOMIC DNA]</scope>
    <source>
        <strain evidence="1">NBRC 16415</strain>
    </source>
</reference>
<protein>
    <submittedName>
        <fullName evidence="1">Uncharacterized protein</fullName>
    </submittedName>
</protein>
<evidence type="ECO:0000313" key="1">
    <source>
        <dbReference type="EMBL" id="KFG91712.1"/>
    </source>
</evidence>
<sequence length="155" mass="17527">MTVPAVEGSQYWTFEAVQERLVEAWGYLVRMPDGEAAWLRSCSRSSMPAVIRDVRKGDWMETRPGRPGLRSAQVDLVERLLTGDGAWIEWVVPRDRSLVATVLRLRSRKVGFDWRDVAESEGVMVGAEALRKRYSRAITGIAVRLNRNGSSHDLL</sequence>
<proteinExistence type="predicted"/>
<dbReference type="AlphaFoldDB" id="A0A086PE94"/>
<dbReference type="EMBL" id="JFZA02000002">
    <property type="protein sequence ID" value="KFG91712.1"/>
    <property type="molecule type" value="Genomic_DNA"/>
</dbReference>
<keyword evidence="2" id="KW-1185">Reference proteome</keyword>
<dbReference type="OrthoDB" id="7567692at2"/>
<evidence type="ECO:0000313" key="2">
    <source>
        <dbReference type="Proteomes" id="UP000024284"/>
    </source>
</evidence>
<dbReference type="Proteomes" id="UP000024284">
    <property type="component" value="Unassembled WGS sequence"/>
</dbReference>
<accession>A0A086PE94</accession>
<name>A0A086PE94_SPHHM</name>